<dbReference type="Gene3D" id="3.30.565.10">
    <property type="entry name" value="Histidine kinase-like ATPase, C-terminal domain"/>
    <property type="match status" value="1"/>
</dbReference>
<keyword evidence="11" id="KW-1185">Reference proteome</keyword>
<dbReference type="SUPFAM" id="SSF47384">
    <property type="entry name" value="Homodimeric domain of signal transducing histidine kinase"/>
    <property type="match status" value="1"/>
</dbReference>
<dbReference type="CDD" id="cd00130">
    <property type="entry name" value="PAS"/>
    <property type="match status" value="1"/>
</dbReference>
<dbReference type="InterPro" id="IPR050351">
    <property type="entry name" value="BphY/WalK/GraS-like"/>
</dbReference>
<dbReference type="Gene3D" id="1.10.287.130">
    <property type="match status" value="1"/>
</dbReference>
<name>A0ABW2YNC6_9GAMM</name>
<dbReference type="Proteomes" id="UP001597090">
    <property type="component" value="Unassembled WGS sequence"/>
</dbReference>
<dbReference type="InterPro" id="IPR003661">
    <property type="entry name" value="HisK_dim/P_dom"/>
</dbReference>
<dbReference type="InterPro" id="IPR035965">
    <property type="entry name" value="PAS-like_dom_sf"/>
</dbReference>
<gene>
    <name evidence="10" type="ORF">ACFQZQ_10455</name>
</gene>
<dbReference type="PROSITE" id="PS50113">
    <property type="entry name" value="PAC"/>
    <property type="match status" value="1"/>
</dbReference>
<keyword evidence="3" id="KW-0597">Phosphoprotein</keyword>
<evidence type="ECO:0000256" key="2">
    <source>
        <dbReference type="ARBA" id="ARBA00012438"/>
    </source>
</evidence>
<dbReference type="CDD" id="cd00082">
    <property type="entry name" value="HisKA"/>
    <property type="match status" value="1"/>
</dbReference>
<dbReference type="Gene3D" id="3.30.450.20">
    <property type="entry name" value="PAS domain"/>
    <property type="match status" value="1"/>
</dbReference>
<evidence type="ECO:0000259" key="8">
    <source>
        <dbReference type="PROSITE" id="PS50112"/>
    </source>
</evidence>
<reference evidence="11" key="1">
    <citation type="journal article" date="2019" name="Int. J. Syst. Evol. Microbiol.">
        <title>The Global Catalogue of Microorganisms (GCM) 10K type strain sequencing project: providing services to taxonomists for standard genome sequencing and annotation.</title>
        <authorList>
            <consortium name="The Broad Institute Genomics Platform"/>
            <consortium name="The Broad Institute Genome Sequencing Center for Infectious Disease"/>
            <person name="Wu L."/>
            <person name="Ma J."/>
        </authorList>
    </citation>
    <scope>NUCLEOTIDE SEQUENCE [LARGE SCALE GENOMIC DNA]</scope>
    <source>
        <strain evidence="11">CCUG 55491</strain>
    </source>
</reference>
<protein>
    <recommendedName>
        <fullName evidence="2">histidine kinase</fullName>
        <ecNumber evidence="2">2.7.13.3</ecNumber>
    </recommendedName>
</protein>
<evidence type="ECO:0000256" key="4">
    <source>
        <dbReference type="ARBA" id="ARBA00022679"/>
    </source>
</evidence>
<dbReference type="SUPFAM" id="SSF55874">
    <property type="entry name" value="ATPase domain of HSP90 chaperone/DNA topoisomerase II/histidine kinase"/>
    <property type="match status" value="1"/>
</dbReference>
<proteinExistence type="predicted"/>
<dbReference type="InterPro" id="IPR003594">
    <property type="entry name" value="HATPase_dom"/>
</dbReference>
<evidence type="ECO:0000256" key="1">
    <source>
        <dbReference type="ARBA" id="ARBA00000085"/>
    </source>
</evidence>
<feature type="domain" description="PAC" evidence="9">
    <location>
        <begin position="86"/>
        <end position="138"/>
    </location>
</feature>
<dbReference type="NCBIfam" id="TIGR00229">
    <property type="entry name" value="sensory_box"/>
    <property type="match status" value="1"/>
</dbReference>
<dbReference type="SUPFAM" id="SSF55785">
    <property type="entry name" value="PYP-like sensor domain (PAS domain)"/>
    <property type="match status" value="1"/>
</dbReference>
<keyword evidence="6" id="KW-0472">Membrane</keyword>
<sequence length="388" mass="42536">MSTPLPSPSDTHPDRFQLAMAASGIGMAIVDLDGRWLEVNPALERMLGYRADELIGRPASAVTHPDEVEPSRAAITDLVDGRIAVIDAPQRYLHRNGEVVWVYANVAAMRDPHGAPQSLLLQLRDLTAQRAAESRVETHAAERADALAATQQQLQLFVDAVSHDLRAPLRSIESFSALLAERAQARLDDTDRDYLVRIRAAAQRMSGLLGALSELSRATRAELKPAQVDLSLLAEWVCAELHDADPEQHAQVTVQPGLQGWGDERLLKLLLTQLLDNAWKFSRGHDPIRIEVDGEREGDTVRMRVSDHGHGFDMRYAHKLFTPFQRLHGPEQGGGHGLGLAIAQRVAQRHDGRILAQSEPELGSTFTLEMPAVAAPAARTPAKETSDA</sequence>
<keyword evidence="10" id="KW-0547">Nucleotide-binding</keyword>
<dbReference type="Pfam" id="PF00512">
    <property type="entry name" value="HisKA"/>
    <property type="match status" value="1"/>
</dbReference>
<feature type="domain" description="PAS" evidence="8">
    <location>
        <begin position="12"/>
        <end position="82"/>
    </location>
</feature>
<dbReference type="InterPro" id="IPR004358">
    <property type="entry name" value="Sig_transdc_His_kin-like_C"/>
</dbReference>
<dbReference type="SMART" id="SM00388">
    <property type="entry name" value="HisKA"/>
    <property type="match status" value="1"/>
</dbReference>
<evidence type="ECO:0000256" key="3">
    <source>
        <dbReference type="ARBA" id="ARBA00022553"/>
    </source>
</evidence>
<feature type="domain" description="Histidine kinase" evidence="7">
    <location>
        <begin position="160"/>
        <end position="374"/>
    </location>
</feature>
<organism evidence="10 11">
    <name type="scientific">Lysobacter koreensis</name>
    <dbReference type="NCBI Taxonomy" id="266122"/>
    <lineage>
        <taxon>Bacteria</taxon>
        <taxon>Pseudomonadati</taxon>
        <taxon>Pseudomonadota</taxon>
        <taxon>Gammaproteobacteria</taxon>
        <taxon>Lysobacterales</taxon>
        <taxon>Lysobacteraceae</taxon>
        <taxon>Lysobacter</taxon>
    </lineage>
</organism>
<dbReference type="EC" id="2.7.13.3" evidence="2"/>
<dbReference type="PANTHER" id="PTHR42878:SF15">
    <property type="entry name" value="BACTERIOPHYTOCHROME"/>
    <property type="match status" value="1"/>
</dbReference>
<dbReference type="PROSITE" id="PS50109">
    <property type="entry name" value="HIS_KIN"/>
    <property type="match status" value="1"/>
</dbReference>
<dbReference type="PRINTS" id="PR00344">
    <property type="entry name" value="BCTRLSENSOR"/>
</dbReference>
<dbReference type="InterPro" id="IPR000700">
    <property type="entry name" value="PAS-assoc_C"/>
</dbReference>
<keyword evidence="10" id="KW-0067">ATP-binding</keyword>
<dbReference type="InterPro" id="IPR036097">
    <property type="entry name" value="HisK_dim/P_sf"/>
</dbReference>
<dbReference type="Pfam" id="PF08448">
    <property type="entry name" value="PAS_4"/>
    <property type="match status" value="1"/>
</dbReference>
<dbReference type="InterPro" id="IPR013656">
    <property type="entry name" value="PAS_4"/>
</dbReference>
<evidence type="ECO:0000313" key="10">
    <source>
        <dbReference type="EMBL" id="MFD0739700.1"/>
    </source>
</evidence>
<dbReference type="SMART" id="SM00091">
    <property type="entry name" value="PAS"/>
    <property type="match status" value="1"/>
</dbReference>
<dbReference type="SMART" id="SM00387">
    <property type="entry name" value="HATPase_c"/>
    <property type="match status" value="1"/>
</dbReference>
<dbReference type="RefSeq" id="WP_386812729.1">
    <property type="nucleotide sequence ID" value="NZ_JBHTIH010000004.1"/>
</dbReference>
<dbReference type="InterPro" id="IPR001610">
    <property type="entry name" value="PAC"/>
</dbReference>
<keyword evidence="5" id="KW-0418">Kinase</keyword>
<dbReference type="InterPro" id="IPR005467">
    <property type="entry name" value="His_kinase_dom"/>
</dbReference>
<evidence type="ECO:0000259" key="9">
    <source>
        <dbReference type="PROSITE" id="PS50113"/>
    </source>
</evidence>
<dbReference type="PANTHER" id="PTHR42878">
    <property type="entry name" value="TWO-COMPONENT HISTIDINE KINASE"/>
    <property type="match status" value="1"/>
</dbReference>
<comment type="catalytic activity">
    <reaction evidence="1">
        <text>ATP + protein L-histidine = ADP + protein N-phospho-L-histidine.</text>
        <dbReference type="EC" id="2.7.13.3"/>
    </reaction>
</comment>
<dbReference type="EMBL" id="JBHTIH010000004">
    <property type="protein sequence ID" value="MFD0739700.1"/>
    <property type="molecule type" value="Genomic_DNA"/>
</dbReference>
<dbReference type="PROSITE" id="PS50112">
    <property type="entry name" value="PAS"/>
    <property type="match status" value="1"/>
</dbReference>
<dbReference type="SMART" id="SM00086">
    <property type="entry name" value="PAC"/>
    <property type="match status" value="1"/>
</dbReference>
<accession>A0ABW2YNC6</accession>
<dbReference type="InterPro" id="IPR000014">
    <property type="entry name" value="PAS"/>
</dbReference>
<dbReference type="InterPro" id="IPR036890">
    <property type="entry name" value="HATPase_C_sf"/>
</dbReference>
<evidence type="ECO:0000259" key="7">
    <source>
        <dbReference type="PROSITE" id="PS50109"/>
    </source>
</evidence>
<evidence type="ECO:0000313" key="11">
    <source>
        <dbReference type="Proteomes" id="UP001597090"/>
    </source>
</evidence>
<dbReference type="GO" id="GO:0005524">
    <property type="term" value="F:ATP binding"/>
    <property type="evidence" value="ECO:0007669"/>
    <property type="project" value="UniProtKB-KW"/>
</dbReference>
<comment type="caution">
    <text evidence="10">The sequence shown here is derived from an EMBL/GenBank/DDBJ whole genome shotgun (WGS) entry which is preliminary data.</text>
</comment>
<evidence type="ECO:0000256" key="6">
    <source>
        <dbReference type="ARBA" id="ARBA00023136"/>
    </source>
</evidence>
<evidence type="ECO:0000256" key="5">
    <source>
        <dbReference type="ARBA" id="ARBA00022777"/>
    </source>
</evidence>
<dbReference type="Pfam" id="PF02518">
    <property type="entry name" value="HATPase_c"/>
    <property type="match status" value="1"/>
</dbReference>
<keyword evidence="4" id="KW-0808">Transferase</keyword>